<feature type="domain" description="EGF-like" evidence="10">
    <location>
        <begin position="863"/>
        <end position="895"/>
    </location>
</feature>
<dbReference type="InterPro" id="IPR011042">
    <property type="entry name" value="6-blade_b-propeller_TolB-like"/>
</dbReference>
<dbReference type="PROSITE" id="PS51125">
    <property type="entry name" value="NHL"/>
    <property type="match status" value="1"/>
</dbReference>
<feature type="domain" description="EGF-like" evidence="10">
    <location>
        <begin position="1756"/>
        <end position="1787"/>
    </location>
</feature>
<dbReference type="Pfam" id="PF03815">
    <property type="entry name" value="LCCL"/>
    <property type="match status" value="1"/>
</dbReference>
<feature type="disulfide bond" evidence="5">
    <location>
        <begin position="931"/>
        <end position="941"/>
    </location>
</feature>
<keyword evidence="8" id="KW-0472">Membrane</keyword>
<dbReference type="Pfam" id="PF25024">
    <property type="entry name" value="EGF_TEN"/>
    <property type="match status" value="1"/>
</dbReference>
<evidence type="ECO:0000256" key="4">
    <source>
        <dbReference type="ARBA" id="ARBA00023157"/>
    </source>
</evidence>
<dbReference type="Pfam" id="PF12661">
    <property type="entry name" value="hEGF"/>
    <property type="match status" value="2"/>
</dbReference>
<feature type="transmembrane region" description="Helical" evidence="8">
    <location>
        <begin position="1922"/>
        <end position="1944"/>
    </location>
</feature>
<dbReference type="SUPFAM" id="SSF101898">
    <property type="entry name" value="NHL repeat"/>
    <property type="match status" value="1"/>
</dbReference>
<feature type="chain" id="PRO_5040995007" evidence="9">
    <location>
        <begin position="25"/>
        <end position="1984"/>
    </location>
</feature>
<dbReference type="InterPro" id="IPR013032">
    <property type="entry name" value="EGF-like_CS"/>
</dbReference>
<dbReference type="InterPro" id="IPR036609">
    <property type="entry name" value="LCCL_sf"/>
</dbReference>
<comment type="caution">
    <text evidence="5">Lacks conserved residue(s) required for the propagation of feature annotation.</text>
</comment>
<dbReference type="InterPro" id="IPR050969">
    <property type="entry name" value="Dev_Signal_Modulators"/>
</dbReference>
<dbReference type="PANTHER" id="PTHR14949:SF56">
    <property type="entry name" value="EGF-LIKE-DOMAIN, MULTIPLE 7"/>
    <property type="match status" value="1"/>
</dbReference>
<dbReference type="PROSITE" id="PS00022">
    <property type="entry name" value="EGF_1"/>
    <property type="match status" value="6"/>
</dbReference>
<dbReference type="Gene3D" id="2.170.130.20">
    <property type="entry name" value="LCCL-like domain"/>
    <property type="match status" value="1"/>
</dbReference>
<dbReference type="Pfam" id="PF01436">
    <property type="entry name" value="NHL"/>
    <property type="match status" value="2"/>
</dbReference>
<evidence type="ECO:0000256" key="7">
    <source>
        <dbReference type="SAM" id="MobiDB-lite"/>
    </source>
</evidence>
<evidence type="ECO:0000256" key="1">
    <source>
        <dbReference type="ARBA" id="ARBA00022536"/>
    </source>
</evidence>
<dbReference type="PROSITE" id="PS50820">
    <property type="entry name" value="LCCL"/>
    <property type="match status" value="1"/>
</dbReference>
<dbReference type="Gene3D" id="2.10.25.10">
    <property type="entry name" value="Laminin"/>
    <property type="match status" value="9"/>
</dbReference>
<evidence type="ECO:0000256" key="9">
    <source>
        <dbReference type="SAM" id="SignalP"/>
    </source>
</evidence>
<feature type="region of interest" description="Disordered" evidence="7">
    <location>
        <begin position="1963"/>
        <end position="1984"/>
    </location>
</feature>
<keyword evidence="1 5" id="KW-0245">EGF-like domain</keyword>
<proteinExistence type="predicted"/>
<feature type="domain" description="EGF-like" evidence="10">
    <location>
        <begin position="1386"/>
        <end position="1418"/>
    </location>
</feature>
<dbReference type="PANTHER" id="PTHR14949">
    <property type="entry name" value="EGF-LIKE-DOMAIN, MULTIPLE 7, 8"/>
    <property type="match status" value="1"/>
</dbReference>
<feature type="domain" description="EGF-like" evidence="10">
    <location>
        <begin position="927"/>
        <end position="959"/>
    </location>
</feature>
<dbReference type="OrthoDB" id="10045365at2759"/>
<feature type="signal peptide" evidence="9">
    <location>
        <begin position="1"/>
        <end position="24"/>
    </location>
</feature>
<evidence type="ECO:0000256" key="8">
    <source>
        <dbReference type="SAM" id="Phobius"/>
    </source>
</evidence>
<gene>
    <name evidence="12" type="ORF">Plil01_001774700</name>
</gene>
<feature type="disulfide bond" evidence="5">
    <location>
        <begin position="885"/>
        <end position="894"/>
    </location>
</feature>
<feature type="disulfide bond" evidence="5">
    <location>
        <begin position="802"/>
        <end position="812"/>
    </location>
</feature>
<feature type="disulfide bond" evidence="5">
    <location>
        <begin position="867"/>
        <end position="877"/>
    </location>
</feature>
<keyword evidence="2 9" id="KW-0732">Signal</keyword>
<feature type="disulfide bond" evidence="5">
    <location>
        <begin position="820"/>
        <end position="829"/>
    </location>
</feature>
<keyword evidence="8" id="KW-1133">Transmembrane helix</keyword>
<dbReference type="InterPro" id="IPR001258">
    <property type="entry name" value="NHL_repeat"/>
</dbReference>
<keyword evidence="8" id="KW-0812">Transmembrane</keyword>
<feature type="disulfide bond" evidence="5">
    <location>
        <begin position="1390"/>
        <end position="1400"/>
    </location>
</feature>
<dbReference type="InterPro" id="IPR000742">
    <property type="entry name" value="EGF"/>
</dbReference>
<feature type="disulfide bond" evidence="5">
    <location>
        <begin position="1777"/>
        <end position="1786"/>
    </location>
</feature>
<feature type="domain" description="LCCL" evidence="11">
    <location>
        <begin position="635"/>
        <end position="688"/>
    </location>
</feature>
<protein>
    <submittedName>
        <fullName evidence="12">Unnamed protein product</fullName>
    </submittedName>
</protein>
<dbReference type="SUPFAM" id="SSF63829">
    <property type="entry name" value="Calcium-dependent phosphotriesterase"/>
    <property type="match status" value="1"/>
</dbReference>
<feature type="repeat" description="NHL" evidence="6">
    <location>
        <begin position="228"/>
        <end position="258"/>
    </location>
</feature>
<feature type="domain" description="EGF-like" evidence="10">
    <location>
        <begin position="798"/>
        <end position="830"/>
    </location>
</feature>
<dbReference type="InterPro" id="IPR004043">
    <property type="entry name" value="LCCL"/>
</dbReference>
<evidence type="ECO:0000313" key="12">
    <source>
        <dbReference type="EMBL" id="GMF65013.1"/>
    </source>
</evidence>
<dbReference type="SMART" id="SM00603">
    <property type="entry name" value="LCCL"/>
    <property type="match status" value="1"/>
</dbReference>
<evidence type="ECO:0000259" key="11">
    <source>
        <dbReference type="PROSITE" id="PS50820"/>
    </source>
</evidence>
<dbReference type="SMART" id="SM00181">
    <property type="entry name" value="EGF"/>
    <property type="match status" value="10"/>
</dbReference>
<evidence type="ECO:0000313" key="13">
    <source>
        <dbReference type="Proteomes" id="UP001165083"/>
    </source>
</evidence>
<dbReference type="SUPFAM" id="SSF69848">
    <property type="entry name" value="LCCL domain"/>
    <property type="match status" value="1"/>
</dbReference>
<organism evidence="12 13">
    <name type="scientific">Phytophthora lilii</name>
    <dbReference type="NCBI Taxonomy" id="2077276"/>
    <lineage>
        <taxon>Eukaryota</taxon>
        <taxon>Sar</taxon>
        <taxon>Stramenopiles</taxon>
        <taxon>Oomycota</taxon>
        <taxon>Peronosporomycetes</taxon>
        <taxon>Peronosporales</taxon>
        <taxon>Peronosporaceae</taxon>
        <taxon>Phytophthora</taxon>
    </lineage>
</organism>
<dbReference type="Proteomes" id="UP001165083">
    <property type="component" value="Unassembled WGS sequence"/>
</dbReference>
<sequence>MYHKCTTMQVLLFLLLIFGDVARAAVLRRTWTTQPWCESVRKPQWPFAYQKTPTQTLEWQGRVNPNDQDIRHQCAVFGVQSKCHICEDFACNGNSGDRCAFQLQGIPWSALPTNIPTVSDVPWAVGGRHRYDYGGASQLCVFLSGGKCISPFTTDFSQCDVRCWGTQSGALTYKGAHPTRNASDADASDIWSYSAAFGASGRAQGRVITVAGDGTAGFLNGPAATARFNHPRGVAVDSNGVVYVADTANHRIRKIDPTTKIVSTLAGDGIEGFTDGAAKSVARFSYPSDVAVLESNAGATITVFVADTGNHRIRQIKNGVVSCLSGLCGAGVETVRISQEPAKPHAGLADGDPLGARFDSPMGIAVDADGVVFVADTGNHLIRRVDPDGTTHTLAGSVVPSEDADTPGCLSPCLRGQRGFRDGNLTFAQFDSPRAIAVGVQRTLVVGDGHRVRRVTYDSISVSTIETVTSTNRVVTLAGSNVPGHIDGEGNESTFNVPAGVAVAADGRVYTASSTDCTIRQISPASLVSRPVSCSTRATQVLRPSGCASYEQPVDELFLQVSPTANNIFHNYLQREEFDPVLGAAISGRALKDCTGSPPADGLKQGDLALPLRDPSTKSITASVFEDLEYGATIKVNCPAACDPTTTTTKVFGSGLYSDVSSICLAAIHSGAIVAAQGGLVTITLERGTQPPAKASTALGSTANGVTSLDLPSSQDERPRLFSVKAYLRAKLEVQSIAGAPNAPLGSQQNGCGYLDAQPPLAARFLGIAGLDIARSHSLSRTDFLYIADAGNNRIRALSASCAKVCENGGICSAADVCTCPSGWTGDDCTIPICSTSCGSRQVCVGPNKCSCMPGYDGFPTCNTPQCVQTCAHGGVCSAPDTCSCAAGWFDSNCTTPVCTQTCGNGGNCTAPNTCTCSDAWNGTDCRVPVCTQTCQNGGSCIAPDSCVCAAGWSGFDCSLPICPQGDFVPHPSGYANALSRPLSVESYVPCDFARWCSETGEFDCLHRLYSTSSPVVNASSGLAAKGKPPPSYDECLLLELGDDALAQFQYLSERNTTSDFYRFAPVKPYGWDTSSPWRGISKAEIGFSPPYFLTSDRQVALAERRRIVQGVYSCANGGSCVAPDVCECAPGWAGFDCRTPVCSQGYYSPTQSTYLAAEPPTATHPRQPVTNPTYTATVEQIAYTTVTVSTETRGGVRYKPTQGGYACSIRSITEWEKPATPDGSPAHYFDHPNYYSRYMDREVSADGHCHTQWTGMAWPPLYTLSNPPLDDTREGWKRGGIWSYVTGRAWQKGVCLLEFSRTCSSGVQAKDLLTDKVGVLVVDTDASYRPQVTYSAQDAVRRGFWNTSVLGDCVDHVVRGCFNNGTCVAPGVCECASGWTGTDCTIPVCAQTCLNGGNCTLPNTCTCALGWSGADCSKALCAQECRNNGTCIAPDQCKCVTWASTWRDGRENGGKPVFQLPDGRAQQTGYTGYDCNTPICVQAKKFVLNVASRTSSNFRALRGNYDSATAIRSCSTYRCPQYDVELVANDGRSFQSGCSVGDPEPNPTRSAALTRAQQIQNLLDYNDDLNIARVSDSFLCGNVIWQEGDIESDGGANRIIRTNYVNVTKVDDVTWKYGVPTPGEGVYECFNSGACVAPDECACGDGWTGIDCNTPLCRFLGANKYATVYSGCRNGGVCVSKDQCRCITVESTLHEHYPTAPTGLTGYFGSDCALPICIQGIFDPICNASVVASDLNRTSGHVAGINSMASSIVSSGDGCYRCKNGGLCVAPDVCACAEGWTGYDCATPICELSKGVTASVRPTLFTVDELKLEAFRKDPCGSGGGRWGKEIVNGALVGQGNCTLPKLCTCLCRKRYDKDLCEATGELCDKPWQDPFSRSIPPGYVYGTRDCVDGFQGIEDADGNFLSCHLQIYVPSVWRRYTVSVVAILSVLGAIVLVAWYYIRKKVRRALLLAKAERRRSRKNSEENMMKPKPGAFTHAKNE</sequence>
<reference evidence="12" key="1">
    <citation type="submission" date="2023-04" db="EMBL/GenBank/DDBJ databases">
        <title>Phytophthora lilii NBRC 32176.</title>
        <authorList>
            <person name="Ichikawa N."/>
            <person name="Sato H."/>
            <person name="Tonouchi N."/>
        </authorList>
    </citation>
    <scope>NUCLEOTIDE SEQUENCE</scope>
    <source>
        <strain evidence="12">NBRC 32176</strain>
    </source>
</reference>
<dbReference type="EMBL" id="BSXW01012438">
    <property type="protein sequence ID" value="GMF65013.1"/>
    <property type="molecule type" value="Genomic_DNA"/>
</dbReference>
<accession>A0A9W6YJB3</accession>
<dbReference type="PROSITE" id="PS01186">
    <property type="entry name" value="EGF_2"/>
    <property type="match status" value="7"/>
</dbReference>
<feature type="disulfide bond" evidence="5">
    <location>
        <begin position="1408"/>
        <end position="1417"/>
    </location>
</feature>
<keyword evidence="4 5" id="KW-1015">Disulfide bond</keyword>
<name>A0A9W6YJB3_9STRA</name>
<dbReference type="Gene3D" id="2.120.10.30">
    <property type="entry name" value="TolB, C-terminal domain"/>
    <property type="match status" value="3"/>
</dbReference>
<keyword evidence="3" id="KW-0677">Repeat</keyword>
<keyword evidence="13" id="KW-1185">Reference proteome</keyword>
<evidence type="ECO:0000256" key="6">
    <source>
        <dbReference type="PROSITE-ProRule" id="PRU00504"/>
    </source>
</evidence>
<evidence type="ECO:0000256" key="3">
    <source>
        <dbReference type="ARBA" id="ARBA00022737"/>
    </source>
</evidence>
<comment type="caution">
    <text evidence="12">The sequence shown here is derived from an EMBL/GenBank/DDBJ whole genome shotgun (WGS) entry which is preliminary data.</text>
</comment>
<evidence type="ECO:0000256" key="5">
    <source>
        <dbReference type="PROSITE-ProRule" id="PRU00076"/>
    </source>
</evidence>
<evidence type="ECO:0000259" key="10">
    <source>
        <dbReference type="PROSITE" id="PS50026"/>
    </source>
</evidence>
<evidence type="ECO:0000256" key="2">
    <source>
        <dbReference type="ARBA" id="ARBA00022729"/>
    </source>
</evidence>
<feature type="disulfide bond" evidence="5">
    <location>
        <begin position="949"/>
        <end position="958"/>
    </location>
</feature>
<dbReference type="PROSITE" id="PS50026">
    <property type="entry name" value="EGF_3"/>
    <property type="match status" value="5"/>
</dbReference>